<keyword evidence="9" id="KW-0862">Zinc</keyword>
<dbReference type="GO" id="GO:0008270">
    <property type="term" value="F:zinc ion binding"/>
    <property type="evidence" value="ECO:0007669"/>
    <property type="project" value="InterPro"/>
</dbReference>
<evidence type="ECO:0000256" key="6">
    <source>
        <dbReference type="ARBA" id="ARBA00022670"/>
    </source>
</evidence>
<dbReference type="Gene3D" id="2.60.40.1730">
    <property type="entry name" value="tricorn interacting facor f3 domain"/>
    <property type="match status" value="1"/>
</dbReference>
<feature type="signal peptide" evidence="14">
    <location>
        <begin position="1"/>
        <end position="33"/>
    </location>
</feature>
<dbReference type="Pfam" id="PF17900">
    <property type="entry name" value="Peptidase_M1_N"/>
    <property type="match status" value="1"/>
</dbReference>
<dbReference type="InterPro" id="IPR050344">
    <property type="entry name" value="Peptidase_M1_aminopeptidases"/>
</dbReference>
<organism evidence="17 18">
    <name type="scientific">Nocardia brasiliensis</name>
    <dbReference type="NCBI Taxonomy" id="37326"/>
    <lineage>
        <taxon>Bacteria</taxon>
        <taxon>Bacillati</taxon>
        <taxon>Actinomycetota</taxon>
        <taxon>Actinomycetes</taxon>
        <taxon>Mycobacteriales</taxon>
        <taxon>Nocardiaceae</taxon>
        <taxon>Nocardia</taxon>
    </lineage>
</organism>
<dbReference type="GO" id="GO:0008237">
    <property type="term" value="F:metallopeptidase activity"/>
    <property type="evidence" value="ECO:0007669"/>
    <property type="project" value="UniProtKB-KW"/>
</dbReference>
<dbReference type="InterPro" id="IPR014782">
    <property type="entry name" value="Peptidase_M1_dom"/>
</dbReference>
<dbReference type="GO" id="GO:0006508">
    <property type="term" value="P:proteolysis"/>
    <property type="evidence" value="ECO:0007669"/>
    <property type="project" value="UniProtKB-KW"/>
</dbReference>
<dbReference type="PANTHER" id="PTHR11533:SF297">
    <property type="entry name" value="AMINOPEPTIDASE N"/>
    <property type="match status" value="1"/>
</dbReference>
<dbReference type="InterPro" id="IPR001930">
    <property type="entry name" value="Peptidase_M1"/>
</dbReference>
<name>A0A6G9XQI9_NOCBR</name>
<evidence type="ECO:0000259" key="15">
    <source>
        <dbReference type="Pfam" id="PF01433"/>
    </source>
</evidence>
<comment type="cofactor">
    <cofactor evidence="2">
        <name>Zn(2+)</name>
        <dbReference type="ChEBI" id="CHEBI:29105"/>
    </cofactor>
</comment>
<evidence type="ECO:0000256" key="11">
    <source>
        <dbReference type="ARBA" id="ARBA00029811"/>
    </source>
</evidence>
<dbReference type="PRINTS" id="PR00756">
    <property type="entry name" value="ALADIPTASE"/>
</dbReference>
<reference evidence="17 18" key="1">
    <citation type="journal article" date="2019" name="ACS Chem. Biol.">
        <title>Identification and Mobilization of a Cryptic Antibiotic Biosynthesis Gene Locus from a Human-Pathogenic Nocardia Isolate.</title>
        <authorList>
            <person name="Herisse M."/>
            <person name="Ishida K."/>
            <person name="Porter J.L."/>
            <person name="Howden B."/>
            <person name="Hertweck C."/>
            <person name="Stinear T.P."/>
            <person name="Pidot S.J."/>
        </authorList>
    </citation>
    <scope>NUCLEOTIDE SEQUENCE [LARGE SCALE GENOMIC DNA]</scope>
    <source>
        <strain evidence="17 18">AUSMDU00024985</strain>
    </source>
</reference>
<evidence type="ECO:0000256" key="1">
    <source>
        <dbReference type="ARBA" id="ARBA00000098"/>
    </source>
</evidence>
<feature type="chain" id="PRO_5026312725" description="Aminopeptidase N" evidence="14">
    <location>
        <begin position="34"/>
        <end position="514"/>
    </location>
</feature>
<keyword evidence="6" id="KW-0645">Protease</keyword>
<feature type="domain" description="Aminopeptidase N-like N-terminal" evidence="16">
    <location>
        <begin position="55"/>
        <end position="227"/>
    </location>
</feature>
<evidence type="ECO:0000256" key="4">
    <source>
        <dbReference type="ARBA" id="ARBA00012564"/>
    </source>
</evidence>
<evidence type="ECO:0000256" key="10">
    <source>
        <dbReference type="ARBA" id="ARBA00023049"/>
    </source>
</evidence>
<accession>A0A6G9XQI9</accession>
<evidence type="ECO:0000256" key="5">
    <source>
        <dbReference type="ARBA" id="ARBA00015611"/>
    </source>
</evidence>
<keyword evidence="7" id="KW-0479">Metal-binding</keyword>
<evidence type="ECO:0000256" key="14">
    <source>
        <dbReference type="SAM" id="SignalP"/>
    </source>
</evidence>
<comment type="catalytic activity">
    <reaction evidence="1">
        <text>Release of an N-terminal amino acid, Xaa-|-Yaa- from a peptide, amide or arylamide. Xaa is preferably Ala, but may be most amino acids including Pro (slow action). When a terminal hydrophobic residue is followed by a prolyl residue, the two may be released as an intact Xaa-Pro dipeptide.</text>
        <dbReference type="EC" id="3.4.11.2"/>
    </reaction>
</comment>
<sequence>MTRRFPVLRSVSTRAVPLLVAAALIANGGTAAAAPLTGIGDPNFPKIGSAAYDVSHYSIDLKFDPSSGRLSGSTTITAKAKQDLKAGSAIGFDFLLQTQSVLIDNKAAKYKLGQDKLAVTLPANLAVGAEFTTVVAYNDIPSRVANAAGARNWVENPNGALISNEPFSAEWWYPSNDHPTDKATYAVSVLAPEQLDVLSNGVETSVTQNIPGWKRHNWLSKNPQMTYATYLAIGKYERGGQGAGTPARPNLTAYATDLDPTVRANAKASIERTPEIVDWLSSQLTPYPFESTGGVVDAKMGGFALETQTIPTYTDGFFKRGKNDSVVVHENAHQWFGDSTSVATWKDGWLNEGFASYMEYLWSEHNGTGTAAEIADYAYATSTRINWDVVLTDPGPGNVLPAELYSRGALAIQAFRSALGDDDVFYRMLREWLNKYKFGNAKVTDFIAMADAVTGRSTSALFKTWLTDKGKPAYKPSDATFDGGKRGGAPRSAVPAPPKPKAWDDLYSVVTAKQ</sequence>
<dbReference type="GO" id="GO:0016285">
    <property type="term" value="F:alanyl aminopeptidase activity"/>
    <property type="evidence" value="ECO:0007669"/>
    <property type="project" value="UniProtKB-EC"/>
</dbReference>
<proteinExistence type="inferred from homology"/>
<dbReference type="EMBL" id="CP046171">
    <property type="protein sequence ID" value="QIS03165.1"/>
    <property type="molecule type" value="Genomic_DNA"/>
</dbReference>
<dbReference type="PANTHER" id="PTHR11533">
    <property type="entry name" value="PROTEASE M1 ZINC METALLOPROTEASE"/>
    <property type="match status" value="1"/>
</dbReference>
<gene>
    <name evidence="17" type="ORF">F5X71_13345</name>
</gene>
<evidence type="ECO:0000256" key="7">
    <source>
        <dbReference type="ARBA" id="ARBA00022723"/>
    </source>
</evidence>
<evidence type="ECO:0000256" key="13">
    <source>
        <dbReference type="SAM" id="MobiDB-lite"/>
    </source>
</evidence>
<dbReference type="InterPro" id="IPR045357">
    <property type="entry name" value="Aminopeptidase_N-like_N"/>
</dbReference>
<dbReference type="InterPro" id="IPR042097">
    <property type="entry name" value="Aminopeptidase_N-like_N_sf"/>
</dbReference>
<protein>
    <recommendedName>
        <fullName evidence="5">Aminopeptidase N</fullName>
        <ecNumber evidence="4">3.4.11.2</ecNumber>
    </recommendedName>
    <alternativeName>
        <fullName evidence="11">Alanine aminopeptidase</fullName>
    </alternativeName>
    <alternativeName>
        <fullName evidence="12">Lysyl aminopeptidase</fullName>
    </alternativeName>
</protein>
<evidence type="ECO:0000256" key="8">
    <source>
        <dbReference type="ARBA" id="ARBA00022801"/>
    </source>
</evidence>
<dbReference type="SUPFAM" id="SSF63737">
    <property type="entry name" value="Leukotriene A4 hydrolase N-terminal domain"/>
    <property type="match status" value="1"/>
</dbReference>
<feature type="region of interest" description="Disordered" evidence="13">
    <location>
        <begin position="474"/>
        <end position="499"/>
    </location>
</feature>
<evidence type="ECO:0000313" key="17">
    <source>
        <dbReference type="EMBL" id="QIS03165.1"/>
    </source>
</evidence>
<dbReference type="Gene3D" id="1.10.390.10">
    <property type="entry name" value="Neutral Protease Domain 2"/>
    <property type="match status" value="1"/>
</dbReference>
<dbReference type="SUPFAM" id="SSF55486">
    <property type="entry name" value="Metalloproteases ('zincins'), catalytic domain"/>
    <property type="match status" value="1"/>
</dbReference>
<dbReference type="Proteomes" id="UP000501705">
    <property type="component" value="Chromosome"/>
</dbReference>
<comment type="similarity">
    <text evidence="3">Belongs to the peptidase M1 family.</text>
</comment>
<evidence type="ECO:0000256" key="9">
    <source>
        <dbReference type="ARBA" id="ARBA00022833"/>
    </source>
</evidence>
<dbReference type="InterPro" id="IPR027268">
    <property type="entry name" value="Peptidase_M4/M1_CTD_sf"/>
</dbReference>
<dbReference type="CDD" id="cd09603">
    <property type="entry name" value="M1_APN_like"/>
    <property type="match status" value="1"/>
</dbReference>
<evidence type="ECO:0000256" key="3">
    <source>
        <dbReference type="ARBA" id="ARBA00010136"/>
    </source>
</evidence>
<keyword evidence="8" id="KW-0378">Hydrolase</keyword>
<keyword evidence="10" id="KW-0482">Metalloprotease</keyword>
<evidence type="ECO:0000256" key="2">
    <source>
        <dbReference type="ARBA" id="ARBA00001947"/>
    </source>
</evidence>
<dbReference type="EC" id="3.4.11.2" evidence="4"/>
<dbReference type="AlphaFoldDB" id="A0A6G9XQI9"/>
<evidence type="ECO:0000256" key="12">
    <source>
        <dbReference type="ARBA" id="ARBA00031533"/>
    </source>
</evidence>
<dbReference type="Pfam" id="PF01433">
    <property type="entry name" value="Peptidase_M1"/>
    <property type="match status" value="1"/>
</dbReference>
<feature type="domain" description="Peptidase M1 membrane alanine aminopeptidase" evidence="15">
    <location>
        <begin position="322"/>
        <end position="465"/>
    </location>
</feature>
<evidence type="ECO:0000259" key="16">
    <source>
        <dbReference type="Pfam" id="PF17900"/>
    </source>
</evidence>
<keyword evidence="14" id="KW-0732">Signal</keyword>
<evidence type="ECO:0000313" key="18">
    <source>
        <dbReference type="Proteomes" id="UP000501705"/>
    </source>
</evidence>